<sequence length="609" mass="64454">MARTRNTVSKAARLLRSGRQVDSAGSNPTAAGSSISNKKKKSGNPEKSKGKSHFSEGEGVHQLDGTANDEAGTEDSSNGEGDREDSDVVDSEDDESENYYPTKIAKKREAEKAHDGDGISRAAHGMQRANIKVTNKAPQPSKHSKTSKSSTPTGELGKTPCIACSNAHCKCEQTAGSGQPCERCERMRLKCVVDPNHKRSRDLVSRGNIARGTKTAAALEFAEKDCSDDPLNSPAPPNRLASRNTTARPSTHASSSSATRPNKIQYSSSSSSLSSPPESSSDELDITMTGTKKANKKKQGVSTTTPNPSSKRRLTRAAARKGPAQGISPITKTDQQQHGSSSSNLLRQTKPMDSIQPEQIIALTDLTVHAGNTTKPQKGKGKDRVGPAKQHKNTPSDASPIDQIASPDPTVLPTQHNKQSESAVADEVKSTPTFIPKGHGSILNPDSEDAEPLPPISELGQGGAYIGRYDSHHATELITSSTDTWAPTVQAPPTTTSYDMTTGSHPSSSPVLPQTAQNALVNDMPAEGTPAYRYSATKILFLLKHGQRAQLLALGGAHIAPETVAQLNVEVGDARRRAIALWHEVHSNGPAGGTMYDAGGLAFLMGMGP</sequence>
<gene>
    <name evidence="3" type="ORF">N0V93_004029</name>
</gene>
<feature type="compositionally biased region" description="Basic and acidic residues" evidence="2">
    <location>
        <begin position="107"/>
        <end position="118"/>
    </location>
</feature>
<evidence type="ECO:0008006" key="5">
    <source>
        <dbReference type="Google" id="ProtNLM"/>
    </source>
</evidence>
<dbReference type="Proteomes" id="UP001140453">
    <property type="component" value="Unassembled WGS sequence"/>
</dbReference>
<proteinExistence type="predicted"/>
<dbReference type="InterPro" id="IPR001138">
    <property type="entry name" value="Zn2Cys6_DnaBD"/>
</dbReference>
<dbReference type="EMBL" id="JAPEVB010000002">
    <property type="protein sequence ID" value="KAJ4394809.1"/>
    <property type="molecule type" value="Genomic_DNA"/>
</dbReference>
<evidence type="ECO:0000256" key="2">
    <source>
        <dbReference type="SAM" id="MobiDB-lite"/>
    </source>
</evidence>
<dbReference type="GO" id="GO:0008270">
    <property type="term" value="F:zinc ion binding"/>
    <property type="evidence" value="ECO:0007669"/>
    <property type="project" value="InterPro"/>
</dbReference>
<feature type="compositionally biased region" description="Basic and acidic residues" evidence="2">
    <location>
        <begin position="43"/>
        <end position="61"/>
    </location>
</feature>
<dbReference type="GO" id="GO:0000981">
    <property type="term" value="F:DNA-binding transcription factor activity, RNA polymerase II-specific"/>
    <property type="evidence" value="ECO:0007669"/>
    <property type="project" value="InterPro"/>
</dbReference>
<feature type="compositionally biased region" description="Basic residues" evidence="2">
    <location>
        <begin position="310"/>
        <end position="319"/>
    </location>
</feature>
<feature type="compositionally biased region" description="Polar residues" evidence="2">
    <location>
        <begin position="241"/>
        <end position="266"/>
    </location>
</feature>
<feature type="region of interest" description="Disordered" evidence="2">
    <location>
        <begin position="366"/>
        <end position="451"/>
    </location>
</feature>
<organism evidence="3 4">
    <name type="scientific">Gnomoniopsis smithogilvyi</name>
    <dbReference type="NCBI Taxonomy" id="1191159"/>
    <lineage>
        <taxon>Eukaryota</taxon>
        <taxon>Fungi</taxon>
        <taxon>Dikarya</taxon>
        <taxon>Ascomycota</taxon>
        <taxon>Pezizomycotina</taxon>
        <taxon>Sordariomycetes</taxon>
        <taxon>Sordariomycetidae</taxon>
        <taxon>Diaporthales</taxon>
        <taxon>Gnomoniaceae</taxon>
        <taxon>Gnomoniopsis</taxon>
    </lineage>
</organism>
<feature type="compositionally biased region" description="Polar residues" evidence="2">
    <location>
        <begin position="300"/>
        <end position="309"/>
    </location>
</feature>
<feature type="compositionally biased region" description="Polar residues" evidence="2">
    <location>
        <begin position="412"/>
        <end position="422"/>
    </location>
</feature>
<comment type="caution">
    <text evidence="3">The sequence shown here is derived from an EMBL/GenBank/DDBJ whole genome shotgun (WGS) entry which is preliminary data.</text>
</comment>
<dbReference type="CDD" id="cd00067">
    <property type="entry name" value="GAL4"/>
    <property type="match status" value="1"/>
</dbReference>
<keyword evidence="4" id="KW-1185">Reference proteome</keyword>
<protein>
    <recommendedName>
        <fullName evidence="5">Zn(2)-C6 fungal-type domain-containing protein</fullName>
    </recommendedName>
</protein>
<dbReference type="AlphaFoldDB" id="A0A9W8YZK1"/>
<keyword evidence="1" id="KW-0539">Nucleus</keyword>
<feature type="compositionally biased region" description="Acidic residues" evidence="2">
    <location>
        <begin position="82"/>
        <end position="97"/>
    </location>
</feature>
<evidence type="ECO:0000313" key="3">
    <source>
        <dbReference type="EMBL" id="KAJ4394809.1"/>
    </source>
</evidence>
<feature type="compositionally biased region" description="Low complexity" evidence="2">
    <location>
        <begin position="267"/>
        <end position="279"/>
    </location>
</feature>
<dbReference type="OrthoDB" id="3163292at2759"/>
<accession>A0A9W8YZK1</accession>
<feature type="region of interest" description="Disordered" evidence="2">
    <location>
        <begin position="1"/>
        <end position="157"/>
    </location>
</feature>
<feature type="region of interest" description="Disordered" evidence="2">
    <location>
        <begin position="225"/>
        <end position="350"/>
    </location>
</feature>
<evidence type="ECO:0000313" key="4">
    <source>
        <dbReference type="Proteomes" id="UP001140453"/>
    </source>
</evidence>
<reference evidence="3" key="1">
    <citation type="submission" date="2022-10" db="EMBL/GenBank/DDBJ databases">
        <title>Tapping the CABI collections for fungal endophytes: first genome assemblies for Collariella, Neodidymelliopsis, Ascochyta clinopodiicola, Didymella pomorum, Didymosphaeria variabile, Neocosmospora piperis and Neocucurbitaria cava.</title>
        <authorList>
            <person name="Hill R."/>
        </authorList>
    </citation>
    <scope>NUCLEOTIDE SEQUENCE</scope>
    <source>
        <strain evidence="3">IMI 355082</strain>
    </source>
</reference>
<feature type="compositionally biased region" description="Polar residues" evidence="2">
    <location>
        <begin position="328"/>
        <end position="347"/>
    </location>
</feature>
<evidence type="ECO:0000256" key="1">
    <source>
        <dbReference type="ARBA" id="ARBA00023242"/>
    </source>
</evidence>
<name>A0A9W8YZK1_9PEZI</name>